<protein>
    <recommendedName>
        <fullName evidence="1">PTS EIIA type-2 domain-containing protein</fullName>
    </recommendedName>
</protein>
<feature type="domain" description="PTS EIIA type-2" evidence="1">
    <location>
        <begin position="1"/>
        <end position="52"/>
    </location>
</feature>
<accession>E1YKK8</accession>
<dbReference type="SUPFAM" id="SSF55804">
    <property type="entry name" value="Phoshotransferase/anion transport protein"/>
    <property type="match status" value="1"/>
</dbReference>
<name>E1YKK8_9BACT</name>
<sequence length="58" mass="6722">MAVFALVGTGDERNFHLRALSAIAQIVQDPYFENKRLKAKDEKSLRNIILHAKRKRQD</sequence>
<dbReference type="PROSITE" id="PS51094">
    <property type="entry name" value="PTS_EIIA_TYPE_2"/>
    <property type="match status" value="1"/>
</dbReference>
<dbReference type="Gene3D" id="3.40.930.10">
    <property type="entry name" value="Mannitol-specific EII, Chain A"/>
    <property type="match status" value="1"/>
</dbReference>
<organism evidence="2">
    <name type="scientific">uncultured Desulfobacterium sp</name>
    <dbReference type="NCBI Taxonomy" id="201089"/>
    <lineage>
        <taxon>Bacteria</taxon>
        <taxon>Pseudomonadati</taxon>
        <taxon>Thermodesulfobacteriota</taxon>
        <taxon>Desulfobacteria</taxon>
        <taxon>Desulfobacterales</taxon>
        <taxon>Desulfobacteriaceae</taxon>
        <taxon>Desulfobacterium</taxon>
        <taxon>environmental samples</taxon>
    </lineage>
</organism>
<proteinExistence type="predicted"/>
<dbReference type="EMBL" id="FR695877">
    <property type="protein sequence ID" value="CBX30641.1"/>
    <property type="molecule type" value="Genomic_DNA"/>
</dbReference>
<gene>
    <name evidence="2" type="ORF">N47_E41530</name>
</gene>
<evidence type="ECO:0000313" key="2">
    <source>
        <dbReference type="EMBL" id="CBX30641.1"/>
    </source>
</evidence>
<evidence type="ECO:0000259" key="1">
    <source>
        <dbReference type="PROSITE" id="PS51094"/>
    </source>
</evidence>
<dbReference type="Pfam" id="PF00359">
    <property type="entry name" value="PTS_EIIA_2"/>
    <property type="match status" value="1"/>
</dbReference>
<dbReference type="AlphaFoldDB" id="E1YKK8"/>
<reference evidence="2" key="1">
    <citation type="journal article" date="2011" name="Environ. Microbiol.">
        <title>Genomic insights into the metabolic potential of the polycyclic aromatic hydrocarbon degrading sulfate-reducing Deltaproteobacterium N47.</title>
        <authorList>
            <person name="Bergmann F."/>
            <person name="Selesi D."/>
            <person name="Weinmaier T."/>
            <person name="Tischler P."/>
            <person name="Rattei T."/>
            <person name="Meckenstock R.U."/>
        </authorList>
    </citation>
    <scope>NUCLEOTIDE SEQUENCE</scope>
</reference>
<dbReference type="InterPro" id="IPR002178">
    <property type="entry name" value="PTS_EIIA_type-2_dom"/>
</dbReference>
<dbReference type="InterPro" id="IPR016152">
    <property type="entry name" value="PTrfase/Anion_transptr"/>
</dbReference>